<proteinExistence type="predicted"/>
<feature type="region of interest" description="Disordered" evidence="1">
    <location>
        <begin position="202"/>
        <end position="232"/>
    </location>
</feature>
<organism evidence="2 3">
    <name type="scientific">Litorisediminicola beolgyonensis</name>
    <dbReference type="NCBI Taxonomy" id="1173614"/>
    <lineage>
        <taxon>Bacteria</taxon>
        <taxon>Pseudomonadati</taxon>
        <taxon>Pseudomonadota</taxon>
        <taxon>Alphaproteobacteria</taxon>
        <taxon>Rhodobacterales</taxon>
        <taxon>Paracoccaceae</taxon>
        <taxon>Litorisediminicola</taxon>
    </lineage>
</organism>
<accession>A0ABW3ZJY5</accession>
<dbReference type="Gene3D" id="3.40.50.300">
    <property type="entry name" value="P-loop containing nucleotide triphosphate hydrolases"/>
    <property type="match status" value="1"/>
</dbReference>
<protein>
    <submittedName>
        <fullName evidence="2">Sulfotransferase</fullName>
    </submittedName>
</protein>
<name>A0ABW3ZJY5_9RHOB</name>
<reference evidence="3" key="1">
    <citation type="journal article" date="2019" name="Int. J. Syst. Evol. Microbiol.">
        <title>The Global Catalogue of Microorganisms (GCM) 10K type strain sequencing project: providing services to taxonomists for standard genome sequencing and annotation.</title>
        <authorList>
            <consortium name="The Broad Institute Genomics Platform"/>
            <consortium name="The Broad Institute Genome Sequencing Center for Infectious Disease"/>
            <person name="Wu L."/>
            <person name="Ma J."/>
        </authorList>
    </citation>
    <scope>NUCLEOTIDE SEQUENCE [LARGE SCALE GENOMIC DNA]</scope>
    <source>
        <strain evidence="3">CCUG 62953</strain>
    </source>
</reference>
<dbReference type="SUPFAM" id="SSF52540">
    <property type="entry name" value="P-loop containing nucleoside triphosphate hydrolases"/>
    <property type="match status" value="1"/>
</dbReference>
<dbReference type="Pfam" id="PF17784">
    <property type="entry name" value="Sulfotransfer_4"/>
    <property type="match status" value="1"/>
</dbReference>
<dbReference type="EMBL" id="JBHTMU010000025">
    <property type="protein sequence ID" value="MFD1343482.1"/>
    <property type="molecule type" value="Genomic_DNA"/>
</dbReference>
<comment type="caution">
    <text evidence="2">The sequence shown here is derived from an EMBL/GenBank/DDBJ whole genome shotgun (WGS) entry which is preliminary data.</text>
</comment>
<sequence length="232" mass="25573">MSRLRVINLGLPKSGTTTFARALKRAGLAVADWKIQPGQSSDAGLQDRFLGELLYDGYFKHGDPLALLPEFDAFAEISTASKSFSLWPQLDFPLIQCIRDRHPGAKFVLSHRPAEEIVDSMMRWSNLGSRRLPKYSIPGLPAGYGKTTSELERWVTGHYLFTRHAFADSADFLEYDIADPDAPRQLEAFLGISIPWWGKANANPSVPKDQTAEGAAETDDSAAKAGTTETTE</sequence>
<keyword evidence="3" id="KW-1185">Reference proteome</keyword>
<dbReference type="InterPro" id="IPR040632">
    <property type="entry name" value="Sulfotransfer_4"/>
</dbReference>
<dbReference type="PANTHER" id="PTHR36978:SF4">
    <property type="entry name" value="P-LOOP CONTAINING NUCLEOSIDE TRIPHOSPHATE HYDROLASE PROTEIN"/>
    <property type="match status" value="1"/>
</dbReference>
<dbReference type="InterPro" id="IPR027417">
    <property type="entry name" value="P-loop_NTPase"/>
</dbReference>
<evidence type="ECO:0000313" key="2">
    <source>
        <dbReference type="EMBL" id="MFD1343482.1"/>
    </source>
</evidence>
<dbReference type="Proteomes" id="UP001597135">
    <property type="component" value="Unassembled WGS sequence"/>
</dbReference>
<evidence type="ECO:0000256" key="1">
    <source>
        <dbReference type="SAM" id="MobiDB-lite"/>
    </source>
</evidence>
<gene>
    <name evidence="2" type="ORF">ACFQ4E_13720</name>
</gene>
<dbReference type="PANTHER" id="PTHR36978">
    <property type="entry name" value="P-LOOP CONTAINING NUCLEOTIDE TRIPHOSPHATE HYDROLASE"/>
    <property type="match status" value="1"/>
</dbReference>
<dbReference type="RefSeq" id="WP_386804482.1">
    <property type="nucleotide sequence ID" value="NZ_JBHTMU010000025.1"/>
</dbReference>
<evidence type="ECO:0000313" key="3">
    <source>
        <dbReference type="Proteomes" id="UP001597135"/>
    </source>
</evidence>